<dbReference type="CDD" id="cd00534">
    <property type="entry name" value="DHNA_DHNTPE"/>
    <property type="match status" value="1"/>
</dbReference>
<feature type="compositionally biased region" description="Low complexity" evidence="10">
    <location>
        <begin position="448"/>
        <end position="461"/>
    </location>
</feature>
<protein>
    <recommendedName>
        <fullName evidence="9">Bifunctional folate synthesis protein</fullName>
    </recommendedName>
    <domain>
        <recommendedName>
            <fullName evidence="9">Dihydroneopterin aldolase</fullName>
            <shortName evidence="9">DHNA</shortName>
            <ecNumber evidence="9">4.1.2.25</ecNumber>
        </recommendedName>
        <alternativeName>
            <fullName evidence="9">7,8-dihydroneopterin aldolase</fullName>
        </alternativeName>
    </domain>
    <domain>
        <recommendedName>
            <fullName evidence="9">2-amino-4-hydroxy-6-hydroxymethyldihydropteridine pyrophosphokinase</fullName>
            <ecNumber evidence="9">2.7.6.3</ecNumber>
        </recommendedName>
        <alternativeName>
            <fullName evidence="9">6-hydroxymethyl-7,8-dihydropterin pyrophosphokinase</fullName>
            <shortName evidence="9">PPPK</shortName>
        </alternativeName>
        <alternativeName>
            <fullName evidence="9">7,8-dihydro-6-hydroxymethylpterin pyrophosphokinase</fullName>
            <shortName evidence="9">HPPK</shortName>
        </alternativeName>
    </domain>
</protein>
<keyword evidence="8 9" id="KW-0289">Folate biosynthesis</keyword>
<comment type="function">
    <text evidence="9">Catalyzes the conversion of 7,8-dihydroneopterin to 6-hydroxymethyl-7,8-dihydropterin.</text>
</comment>
<dbReference type="Pfam" id="PF01288">
    <property type="entry name" value="HPPK"/>
    <property type="match status" value="1"/>
</dbReference>
<dbReference type="SUPFAM" id="SSF55620">
    <property type="entry name" value="Tetrahydrobiopterin biosynthesis enzymes-like"/>
    <property type="match status" value="1"/>
</dbReference>
<keyword evidence="5" id="KW-0547">Nucleotide-binding</keyword>
<evidence type="ECO:0000256" key="4">
    <source>
        <dbReference type="ARBA" id="ARBA00022679"/>
    </source>
</evidence>
<dbReference type="EC" id="4.1.2.25" evidence="9"/>
<dbReference type="Gene3D" id="3.30.1130.10">
    <property type="match status" value="1"/>
</dbReference>
<dbReference type="SUPFAM" id="SSF55083">
    <property type="entry name" value="6-hydroxymethyl-7,8-dihydropterin pyrophosphokinase, HPPK"/>
    <property type="match status" value="1"/>
</dbReference>
<feature type="region of interest" description="Disordered" evidence="10">
    <location>
        <begin position="146"/>
        <end position="166"/>
    </location>
</feature>
<feature type="compositionally biased region" description="Low complexity" evidence="10">
    <location>
        <begin position="353"/>
        <end position="377"/>
    </location>
</feature>
<feature type="compositionally biased region" description="Polar residues" evidence="10">
    <location>
        <begin position="521"/>
        <end position="530"/>
    </location>
</feature>
<dbReference type="GO" id="GO:0004150">
    <property type="term" value="F:dihydroneopterin aldolase activity"/>
    <property type="evidence" value="ECO:0007669"/>
    <property type="project" value="UniProtKB-UniRule"/>
</dbReference>
<evidence type="ECO:0000256" key="3">
    <source>
        <dbReference type="ARBA" id="ARBA00009640"/>
    </source>
</evidence>
<comment type="pathway">
    <text evidence="2">Cofactor biosynthesis; tetrahydrofolate biosynthesis; 2-amino-4-hydroxy-6-hydroxymethyl-7,8-dihydropteridine diphosphate from 7,8-dihydroneopterin triphosphate: step 4/4.</text>
</comment>
<evidence type="ECO:0000256" key="9">
    <source>
        <dbReference type="RuleBase" id="RU362079"/>
    </source>
</evidence>
<name>A0A919Q1X6_9MICO</name>
<evidence type="ECO:0000256" key="1">
    <source>
        <dbReference type="ARBA" id="ARBA00000198"/>
    </source>
</evidence>
<reference evidence="12" key="1">
    <citation type="submission" date="2021-01" db="EMBL/GenBank/DDBJ databases">
        <title>Whole genome shotgun sequence of Demequina activiva NBRC 110675.</title>
        <authorList>
            <person name="Komaki H."/>
            <person name="Tamura T."/>
        </authorList>
    </citation>
    <scope>NUCLEOTIDE SEQUENCE</scope>
    <source>
        <strain evidence="12">NBRC 110675</strain>
    </source>
</reference>
<evidence type="ECO:0000259" key="11">
    <source>
        <dbReference type="SMART" id="SM00905"/>
    </source>
</evidence>
<feature type="region of interest" description="Disordered" evidence="10">
    <location>
        <begin position="335"/>
        <end position="549"/>
    </location>
</feature>
<evidence type="ECO:0000313" key="12">
    <source>
        <dbReference type="EMBL" id="GIG53747.1"/>
    </source>
</evidence>
<comment type="pathway">
    <text evidence="9">Cofactor biosynthesis; tetrahydrofolate biosynthesis; 2-amino-4-hydroxy-6-hydroxymethyl-7,8-dihydropteridine diphosphate from 7,8-dihydroneopterin triphosphate: step 3/4.</text>
</comment>
<dbReference type="Pfam" id="PF02152">
    <property type="entry name" value="FolB"/>
    <property type="match status" value="1"/>
</dbReference>
<comment type="caution">
    <text evidence="12">The sequence shown here is derived from an EMBL/GenBank/DDBJ whole genome shotgun (WGS) entry which is preliminary data.</text>
</comment>
<keyword evidence="4" id="KW-0808">Transferase</keyword>
<dbReference type="InterPro" id="IPR043133">
    <property type="entry name" value="GTP-CH-I_C/QueF"/>
</dbReference>
<dbReference type="AlphaFoldDB" id="A0A919Q1X6"/>
<dbReference type="GO" id="GO:0046656">
    <property type="term" value="P:folic acid biosynthetic process"/>
    <property type="evidence" value="ECO:0007669"/>
    <property type="project" value="UniProtKB-UniRule"/>
</dbReference>
<comment type="similarity">
    <text evidence="3">In the N-terminal section; belongs to the DHNA family.</text>
</comment>
<proteinExistence type="inferred from homology"/>
<dbReference type="InterPro" id="IPR035907">
    <property type="entry name" value="Hppk_sf"/>
</dbReference>
<dbReference type="NCBIfam" id="TIGR00526">
    <property type="entry name" value="folB_dom"/>
    <property type="match status" value="1"/>
</dbReference>
<comment type="similarity">
    <text evidence="9">Belongs to the DHNA family.</text>
</comment>
<sequence length="549" mass="56898">MTITARPYVKDGIELDQIAVEGIRVSGYHGVNANEREDGQLFLADVVAHVNTRAAGGGDDLSKTVNYSDLADKAAEVLAGSPFKLIEAVADHIARELLDFEGIQCVDVTVHKPQAPLHVEFKDVTVTIRRDLRDGGLWAAKRIGSSAGFSDDPNSPEGSHAPRDIMDERPAQPVGAIIAMGGNLGEVEPTFREALSELHRVNGVTVVNVSPLVRSTPEGGAQQPDYLNAVARIETSLAPRELLAALHGIEMVHGRDRTVAGAARTLDLDIVTVDGVVGETEDLTLPHPRAHQRGFVVLPWVAMERDAVLEPHGSVADLARQAQFDGVTLVSAEWPRVPAPEASPQTAETPRVAPADEAPADAPADAQAEPPADAPAAFSAPVEDASAQSAPQPQSVQDAPVTPYSAPSAQPSAPEAPQQPSAPPAQPSVPTFQPSASAPSAPAPAPSAPSYQPPATFTPAPASAPEPSVPSFDSAIVGDDQPVSPYDAPSVPAGQWAPVSEESAPAEPSAPQAPSAPQPPTTGTVPTRQSFGVARQSPPPAEGSADGNS</sequence>
<organism evidence="12 13">
    <name type="scientific">Demequina activiva</name>
    <dbReference type="NCBI Taxonomy" id="1582364"/>
    <lineage>
        <taxon>Bacteria</taxon>
        <taxon>Bacillati</taxon>
        <taxon>Actinomycetota</taxon>
        <taxon>Actinomycetes</taxon>
        <taxon>Micrococcales</taxon>
        <taxon>Demequinaceae</taxon>
        <taxon>Demequina</taxon>
    </lineage>
</organism>
<dbReference type="PANTHER" id="PTHR43071">
    <property type="entry name" value="2-AMINO-4-HYDROXY-6-HYDROXYMETHYLDIHYDROPTERIDINE PYROPHOSPHOKINASE"/>
    <property type="match status" value="1"/>
</dbReference>
<evidence type="ECO:0000256" key="5">
    <source>
        <dbReference type="ARBA" id="ARBA00022741"/>
    </source>
</evidence>
<dbReference type="InterPro" id="IPR006156">
    <property type="entry name" value="Dihydroneopterin_aldolase"/>
</dbReference>
<dbReference type="Proteomes" id="UP000652354">
    <property type="component" value="Unassembled WGS sequence"/>
</dbReference>
<dbReference type="InterPro" id="IPR000550">
    <property type="entry name" value="Hppk"/>
</dbReference>
<feature type="compositionally biased region" description="Low complexity" evidence="10">
    <location>
        <begin position="384"/>
        <end position="419"/>
    </location>
</feature>
<feature type="compositionally biased region" description="Low complexity" evidence="10">
    <location>
        <begin position="497"/>
        <end position="513"/>
    </location>
</feature>
<evidence type="ECO:0000313" key="13">
    <source>
        <dbReference type="Proteomes" id="UP000652354"/>
    </source>
</evidence>
<dbReference type="GO" id="GO:0046654">
    <property type="term" value="P:tetrahydrofolate biosynthetic process"/>
    <property type="evidence" value="ECO:0007669"/>
    <property type="project" value="UniProtKB-UniRule"/>
</dbReference>
<evidence type="ECO:0000256" key="2">
    <source>
        <dbReference type="ARBA" id="ARBA00005051"/>
    </source>
</evidence>
<dbReference type="RefSeq" id="WP_203653175.1">
    <property type="nucleotide sequence ID" value="NZ_BONR01000001.1"/>
</dbReference>
<dbReference type="GO" id="GO:0016301">
    <property type="term" value="F:kinase activity"/>
    <property type="evidence" value="ECO:0007669"/>
    <property type="project" value="UniProtKB-KW"/>
</dbReference>
<dbReference type="NCBIfam" id="TIGR01498">
    <property type="entry name" value="folK"/>
    <property type="match status" value="1"/>
</dbReference>
<evidence type="ECO:0000256" key="8">
    <source>
        <dbReference type="ARBA" id="ARBA00022909"/>
    </source>
</evidence>
<evidence type="ECO:0000256" key="6">
    <source>
        <dbReference type="ARBA" id="ARBA00022777"/>
    </source>
</evidence>
<dbReference type="Gene3D" id="3.30.70.560">
    <property type="entry name" value="7,8-Dihydro-6-hydroxymethylpterin-pyrophosphokinase HPPK"/>
    <property type="match status" value="1"/>
</dbReference>
<dbReference type="GO" id="GO:0005524">
    <property type="term" value="F:ATP binding"/>
    <property type="evidence" value="ECO:0007669"/>
    <property type="project" value="UniProtKB-KW"/>
</dbReference>
<keyword evidence="7" id="KW-0067">ATP-binding</keyword>
<feature type="domain" description="Dihydroneopterin aldolase/epimerase" evidence="11">
    <location>
        <begin position="18"/>
        <end position="130"/>
    </location>
</feature>
<keyword evidence="13" id="KW-1185">Reference proteome</keyword>
<keyword evidence="6" id="KW-0418">Kinase</keyword>
<dbReference type="CDD" id="cd00483">
    <property type="entry name" value="HPPK"/>
    <property type="match status" value="1"/>
</dbReference>
<evidence type="ECO:0000256" key="10">
    <source>
        <dbReference type="SAM" id="MobiDB-lite"/>
    </source>
</evidence>
<dbReference type="GO" id="GO:0003848">
    <property type="term" value="F:2-amino-4-hydroxy-6-hydroxymethyldihydropteridine diphosphokinase activity"/>
    <property type="evidence" value="ECO:0007669"/>
    <property type="project" value="UniProtKB-EC"/>
</dbReference>
<accession>A0A919Q1X6</accession>
<dbReference type="NCBIfam" id="TIGR00525">
    <property type="entry name" value="folB"/>
    <property type="match status" value="1"/>
</dbReference>
<gene>
    <name evidence="12" type="ORF">Dac01nite_04990</name>
</gene>
<dbReference type="InterPro" id="IPR006157">
    <property type="entry name" value="FolB_dom"/>
</dbReference>
<comment type="catalytic activity">
    <reaction evidence="9">
        <text>7,8-dihydroneopterin = 6-hydroxymethyl-7,8-dihydropterin + glycolaldehyde</text>
        <dbReference type="Rhea" id="RHEA:10540"/>
        <dbReference type="ChEBI" id="CHEBI:17001"/>
        <dbReference type="ChEBI" id="CHEBI:17071"/>
        <dbReference type="ChEBI" id="CHEBI:44841"/>
        <dbReference type="EC" id="4.1.2.25"/>
    </reaction>
</comment>
<dbReference type="SMART" id="SM00905">
    <property type="entry name" value="FolB"/>
    <property type="match status" value="1"/>
</dbReference>
<evidence type="ECO:0000256" key="7">
    <source>
        <dbReference type="ARBA" id="ARBA00022840"/>
    </source>
</evidence>
<comment type="catalytic activity">
    <reaction evidence="1">
        <text>6-hydroxymethyl-7,8-dihydropterin + ATP = (7,8-dihydropterin-6-yl)methyl diphosphate + AMP + H(+)</text>
        <dbReference type="Rhea" id="RHEA:11412"/>
        <dbReference type="ChEBI" id="CHEBI:15378"/>
        <dbReference type="ChEBI" id="CHEBI:30616"/>
        <dbReference type="ChEBI" id="CHEBI:44841"/>
        <dbReference type="ChEBI" id="CHEBI:72950"/>
        <dbReference type="ChEBI" id="CHEBI:456215"/>
        <dbReference type="EC" id="2.7.6.3"/>
    </reaction>
</comment>
<keyword evidence="9" id="KW-0456">Lyase</keyword>
<dbReference type="EMBL" id="BONR01000001">
    <property type="protein sequence ID" value="GIG53747.1"/>
    <property type="molecule type" value="Genomic_DNA"/>
</dbReference>
<dbReference type="PANTHER" id="PTHR43071:SF1">
    <property type="entry name" value="2-AMINO-4-HYDROXY-6-HYDROXYMETHYLDIHYDROPTERIDINE PYROPHOSPHOKINASE"/>
    <property type="match status" value="1"/>
</dbReference>
<dbReference type="EC" id="2.7.6.3" evidence="9"/>